<name>A0ABS8WFM7_9GAMM</name>
<dbReference type="RefSeq" id="WP_233055048.1">
    <property type="nucleotide sequence ID" value="NZ_JAIMJA010000039.1"/>
</dbReference>
<keyword evidence="3" id="KW-1185">Reference proteome</keyword>
<feature type="transmembrane region" description="Helical" evidence="1">
    <location>
        <begin position="61"/>
        <end position="80"/>
    </location>
</feature>
<sequence length="82" mass="8851">MTIFIPLVFELLQGPLLVTPQATARRPLTPSLIKLLTLMSGFRHCGFMGGFTMDCIAGDNAAVGFGGLWASILVTGLWIVER</sequence>
<accession>A0ABS8WFM7</accession>
<dbReference type="EMBL" id="JAIMJA010000039">
    <property type="protein sequence ID" value="MCE2597295.1"/>
    <property type="molecule type" value="Genomic_DNA"/>
</dbReference>
<keyword evidence="1" id="KW-1133">Transmembrane helix</keyword>
<gene>
    <name evidence="2" type="ORF">K6Y31_21210</name>
</gene>
<dbReference type="Proteomes" id="UP001201273">
    <property type="component" value="Unassembled WGS sequence"/>
</dbReference>
<evidence type="ECO:0000313" key="3">
    <source>
        <dbReference type="Proteomes" id="UP001201273"/>
    </source>
</evidence>
<protein>
    <submittedName>
        <fullName evidence="2">Uncharacterized protein</fullName>
    </submittedName>
</protein>
<proteinExistence type="predicted"/>
<comment type="caution">
    <text evidence="2">The sequence shown here is derived from an EMBL/GenBank/DDBJ whole genome shotgun (WGS) entry which is preliminary data.</text>
</comment>
<reference evidence="2 3" key="1">
    <citation type="journal article" date="2022" name="Environ. Microbiol. Rep.">
        <title>Eco-phylogenetic analyses reveal divergent evolution of vitamin B12 metabolism in the marine bacterial family 'Psychromonadaceae'.</title>
        <authorList>
            <person name="Jin X."/>
            <person name="Yang Y."/>
            <person name="Cao H."/>
            <person name="Gao B."/>
            <person name="Zhao Z."/>
        </authorList>
    </citation>
    <scope>NUCLEOTIDE SEQUENCE [LARGE SCALE GENOMIC DNA]</scope>
    <source>
        <strain evidence="2 3">MKS20</strain>
    </source>
</reference>
<evidence type="ECO:0000256" key="1">
    <source>
        <dbReference type="SAM" id="Phobius"/>
    </source>
</evidence>
<keyword evidence="1" id="KW-0472">Membrane</keyword>
<keyword evidence="1" id="KW-0812">Transmembrane</keyword>
<organism evidence="2 3">
    <name type="scientific">Motilimonas cestriensis</name>
    <dbReference type="NCBI Taxonomy" id="2742685"/>
    <lineage>
        <taxon>Bacteria</taxon>
        <taxon>Pseudomonadati</taxon>
        <taxon>Pseudomonadota</taxon>
        <taxon>Gammaproteobacteria</taxon>
        <taxon>Alteromonadales</taxon>
        <taxon>Alteromonadales genera incertae sedis</taxon>
        <taxon>Motilimonas</taxon>
    </lineage>
</organism>
<evidence type="ECO:0000313" key="2">
    <source>
        <dbReference type="EMBL" id="MCE2597295.1"/>
    </source>
</evidence>